<evidence type="ECO:0000256" key="3">
    <source>
        <dbReference type="ARBA" id="ARBA00022695"/>
    </source>
</evidence>
<dbReference type="EC" id="2.7.7.90" evidence="4"/>
<sequence>MEYLAIIPARFASTRFPGKPLTMIAGKSMVQRVYEQACKAFANVYVATDHPDIYSAVEEFGGRVVMTSANHPNGTSRVLEAMQKIEKIRGTMCKYVVNVQGDEPFISPEQLIELTKCFDDPQAEIATLMKRIEEQAELYDPSTPKVVCDKYGRALYFSRSTIPFLRDIPQNEWPGHHPFFKHIGLYGYKREILPEIVSMDEGLLEKAEKLEQLRWLENGIKICVRESAYNSYSVDTPADIDSLKAKGII</sequence>
<comment type="subcellular location">
    <subcellularLocation>
        <location evidence="1">Membrane</location>
    </subcellularLocation>
</comment>
<proteinExistence type="inferred from homology"/>
<evidence type="ECO:0000256" key="1">
    <source>
        <dbReference type="ARBA" id="ARBA00004370"/>
    </source>
</evidence>
<dbReference type="GO" id="GO:0008690">
    <property type="term" value="F:3-deoxy-manno-octulosonate cytidylyltransferase activity"/>
    <property type="evidence" value="ECO:0007669"/>
    <property type="project" value="InterPro"/>
</dbReference>
<dbReference type="EMBL" id="VSSQ01026474">
    <property type="protein sequence ID" value="MPM75207.1"/>
    <property type="molecule type" value="Genomic_DNA"/>
</dbReference>
<dbReference type="Pfam" id="PF02348">
    <property type="entry name" value="CTP_transf_3"/>
    <property type="match status" value="1"/>
</dbReference>
<dbReference type="Gene3D" id="3.90.550.10">
    <property type="entry name" value="Spore Coat Polysaccharide Biosynthesis Protein SpsA, Chain A"/>
    <property type="match status" value="1"/>
</dbReference>
<accession>A0A645CE23</accession>
<gene>
    <name evidence="4" type="primary">kdsB_13</name>
    <name evidence="4" type="ORF">SDC9_122198</name>
</gene>
<dbReference type="NCBIfam" id="NF003952">
    <property type="entry name" value="PRK05450.1-5"/>
    <property type="match status" value="1"/>
</dbReference>
<keyword evidence="3 4" id="KW-0548">Nucleotidyltransferase</keyword>
<dbReference type="GO" id="GO:0005829">
    <property type="term" value="C:cytosol"/>
    <property type="evidence" value="ECO:0007669"/>
    <property type="project" value="TreeGrafter"/>
</dbReference>
<evidence type="ECO:0000313" key="4">
    <source>
        <dbReference type="EMBL" id="MPM75207.1"/>
    </source>
</evidence>
<dbReference type="GO" id="GO:0044281">
    <property type="term" value="P:small molecule metabolic process"/>
    <property type="evidence" value="ECO:0007669"/>
    <property type="project" value="UniProtKB-ARBA"/>
</dbReference>
<evidence type="ECO:0000256" key="2">
    <source>
        <dbReference type="ARBA" id="ARBA00022679"/>
    </source>
</evidence>
<dbReference type="NCBIfam" id="NF003950">
    <property type="entry name" value="PRK05450.1-3"/>
    <property type="match status" value="1"/>
</dbReference>
<dbReference type="NCBIfam" id="TIGR00466">
    <property type="entry name" value="kdsB"/>
    <property type="match status" value="1"/>
</dbReference>
<organism evidence="4">
    <name type="scientific">bioreactor metagenome</name>
    <dbReference type="NCBI Taxonomy" id="1076179"/>
    <lineage>
        <taxon>unclassified sequences</taxon>
        <taxon>metagenomes</taxon>
        <taxon>ecological metagenomes</taxon>
    </lineage>
</organism>
<dbReference type="FunFam" id="3.90.550.10:FF:000011">
    <property type="entry name" value="3-deoxy-manno-octulosonate cytidylyltransferase"/>
    <property type="match status" value="1"/>
</dbReference>
<dbReference type="PANTHER" id="PTHR42866">
    <property type="entry name" value="3-DEOXY-MANNO-OCTULOSONATE CYTIDYLYLTRANSFERASE"/>
    <property type="match status" value="1"/>
</dbReference>
<dbReference type="AlphaFoldDB" id="A0A645CE23"/>
<dbReference type="NCBIfam" id="NF009905">
    <property type="entry name" value="PRK13368.1"/>
    <property type="match status" value="1"/>
</dbReference>
<protein>
    <submittedName>
        <fullName evidence="4">8-amino-3,8-dideoxy-manno-octulosonate cytidylyltransferase</fullName>
        <ecNumber evidence="4">2.7.7.90</ecNumber>
    </submittedName>
</protein>
<dbReference type="InterPro" id="IPR029044">
    <property type="entry name" value="Nucleotide-diphossugar_trans"/>
</dbReference>
<dbReference type="HAMAP" id="MF_00057">
    <property type="entry name" value="KdsB"/>
    <property type="match status" value="1"/>
</dbReference>
<keyword evidence="2 4" id="KW-0808">Transferase</keyword>
<name>A0A645CE23_9ZZZZ</name>
<dbReference type="CDD" id="cd02517">
    <property type="entry name" value="CMP-KDO-Synthetase"/>
    <property type="match status" value="1"/>
</dbReference>
<dbReference type="GO" id="GO:0016020">
    <property type="term" value="C:membrane"/>
    <property type="evidence" value="ECO:0007669"/>
    <property type="project" value="UniProtKB-SubCell"/>
</dbReference>
<reference evidence="4" key="1">
    <citation type="submission" date="2019-08" db="EMBL/GenBank/DDBJ databases">
        <authorList>
            <person name="Kucharzyk K."/>
            <person name="Murdoch R.W."/>
            <person name="Higgins S."/>
            <person name="Loffler F."/>
        </authorList>
    </citation>
    <scope>NUCLEOTIDE SEQUENCE</scope>
</reference>
<dbReference type="InterPro" id="IPR003329">
    <property type="entry name" value="Cytidylyl_trans"/>
</dbReference>
<comment type="caution">
    <text evidence="4">The sequence shown here is derived from an EMBL/GenBank/DDBJ whole genome shotgun (WGS) entry which is preliminary data.</text>
</comment>
<dbReference type="GO" id="GO:1901137">
    <property type="term" value="P:carbohydrate derivative biosynthetic process"/>
    <property type="evidence" value="ECO:0007669"/>
    <property type="project" value="UniProtKB-ARBA"/>
</dbReference>
<dbReference type="SUPFAM" id="SSF53448">
    <property type="entry name" value="Nucleotide-diphospho-sugar transferases"/>
    <property type="match status" value="1"/>
</dbReference>
<dbReference type="PANTHER" id="PTHR42866:SF2">
    <property type="entry name" value="3-DEOXY-MANNO-OCTULOSONATE CYTIDYLYLTRANSFERASE, MITOCHONDRIAL"/>
    <property type="match status" value="1"/>
</dbReference>
<dbReference type="InterPro" id="IPR004528">
    <property type="entry name" value="KdsB"/>
</dbReference>